<dbReference type="EMBL" id="HBUE01014709">
    <property type="protein sequence ID" value="CAG6449987.1"/>
    <property type="molecule type" value="Transcribed_RNA"/>
</dbReference>
<dbReference type="AlphaFoldDB" id="A0A8D8A492"/>
<reference evidence="1" key="1">
    <citation type="submission" date="2021-05" db="EMBL/GenBank/DDBJ databases">
        <authorList>
            <person name="Alioto T."/>
            <person name="Alioto T."/>
            <person name="Gomez Garrido J."/>
        </authorList>
    </citation>
    <scope>NUCLEOTIDE SEQUENCE</scope>
</reference>
<name>A0A8D8A492_CULPI</name>
<organism evidence="1">
    <name type="scientific">Culex pipiens</name>
    <name type="common">House mosquito</name>
    <dbReference type="NCBI Taxonomy" id="7175"/>
    <lineage>
        <taxon>Eukaryota</taxon>
        <taxon>Metazoa</taxon>
        <taxon>Ecdysozoa</taxon>
        <taxon>Arthropoda</taxon>
        <taxon>Hexapoda</taxon>
        <taxon>Insecta</taxon>
        <taxon>Pterygota</taxon>
        <taxon>Neoptera</taxon>
        <taxon>Endopterygota</taxon>
        <taxon>Diptera</taxon>
        <taxon>Nematocera</taxon>
        <taxon>Culicoidea</taxon>
        <taxon>Culicidae</taxon>
        <taxon>Culicinae</taxon>
        <taxon>Culicini</taxon>
        <taxon>Culex</taxon>
        <taxon>Culex</taxon>
    </lineage>
</organism>
<proteinExistence type="predicted"/>
<protein>
    <submittedName>
        <fullName evidence="1">(northern house mosquito) hypothetical protein</fullName>
    </submittedName>
</protein>
<sequence length="114" mass="12678">MDGGNARFTGKQSRCQVGQTAFGSPIVNFPRRPRRGLARRDGCRCPLDVLVGCRLREQFRRRSVDVANVQEGFEQQTARAGRVRERVEIGVGADHQFARDELLQVEGFSGGGFV</sequence>
<evidence type="ECO:0000313" key="1">
    <source>
        <dbReference type="EMBL" id="CAG6449987.1"/>
    </source>
</evidence>
<accession>A0A8D8A492</accession>